<name>A0ABT8QM77_9FIRM</name>
<dbReference type="SUPFAM" id="SSF55785">
    <property type="entry name" value="PYP-like sensor domain (PAS domain)"/>
    <property type="match status" value="1"/>
</dbReference>
<dbReference type="InterPro" id="IPR025943">
    <property type="entry name" value="Sigma_54_int_dom_ATP-bd_2"/>
</dbReference>
<dbReference type="RefSeq" id="WP_301998875.1">
    <property type="nucleotide sequence ID" value="NZ_JAMJEV010000004.1"/>
</dbReference>
<evidence type="ECO:0000256" key="4">
    <source>
        <dbReference type="ARBA" id="ARBA00023125"/>
    </source>
</evidence>
<protein>
    <submittedName>
        <fullName evidence="8">Sigma-54-dependent Fis family transcriptional regulator</fullName>
    </submittedName>
</protein>
<keyword evidence="9" id="KW-1185">Reference proteome</keyword>
<dbReference type="Gene3D" id="3.30.450.40">
    <property type="match status" value="1"/>
</dbReference>
<dbReference type="InterPro" id="IPR013767">
    <property type="entry name" value="PAS_fold"/>
</dbReference>
<keyword evidence="1" id="KW-0547">Nucleotide-binding</keyword>
<dbReference type="PROSITE" id="PS00675">
    <property type="entry name" value="SIGMA54_INTERACT_1"/>
    <property type="match status" value="1"/>
</dbReference>
<dbReference type="EMBL" id="JAMJEV010000004">
    <property type="protein sequence ID" value="MDO0822447.1"/>
    <property type="molecule type" value="Genomic_DNA"/>
</dbReference>
<dbReference type="InterPro" id="IPR035965">
    <property type="entry name" value="PAS-like_dom_sf"/>
</dbReference>
<evidence type="ECO:0000259" key="6">
    <source>
        <dbReference type="PROSITE" id="PS50045"/>
    </source>
</evidence>
<dbReference type="InterPro" id="IPR025944">
    <property type="entry name" value="Sigma_54_int_dom_CS"/>
</dbReference>
<dbReference type="PROSITE" id="PS00688">
    <property type="entry name" value="SIGMA54_INTERACT_3"/>
    <property type="match status" value="1"/>
</dbReference>
<dbReference type="PROSITE" id="PS50045">
    <property type="entry name" value="SIGMA54_INTERACT_4"/>
    <property type="match status" value="1"/>
</dbReference>
<evidence type="ECO:0000256" key="5">
    <source>
        <dbReference type="ARBA" id="ARBA00023163"/>
    </source>
</evidence>
<gene>
    <name evidence="8" type="ORF">M8H41_06200</name>
</gene>
<evidence type="ECO:0000256" key="1">
    <source>
        <dbReference type="ARBA" id="ARBA00022741"/>
    </source>
</evidence>
<dbReference type="InterPro" id="IPR002197">
    <property type="entry name" value="HTH_Fis"/>
</dbReference>
<dbReference type="Pfam" id="PF00989">
    <property type="entry name" value="PAS"/>
    <property type="match status" value="1"/>
</dbReference>
<dbReference type="InterPro" id="IPR025662">
    <property type="entry name" value="Sigma_54_int_dom_ATP-bd_1"/>
</dbReference>
<evidence type="ECO:0000256" key="3">
    <source>
        <dbReference type="ARBA" id="ARBA00023015"/>
    </source>
</evidence>
<reference evidence="8" key="1">
    <citation type="submission" date="2022-05" db="EMBL/GenBank/DDBJ databases">
        <title>Expanded diversity of anoxic marine methylotrophy in a Black Sea sulfate reducing microorganism.</title>
        <authorList>
            <person name="Fischer P.Q."/>
            <person name="Stams A.J.M."/>
            <person name="Villanueva L."/>
            <person name="Sousa D.Z."/>
        </authorList>
    </citation>
    <scope>NUCLEOTIDE SEQUENCE</scope>
    <source>
        <strain evidence="8">P130</strain>
    </source>
</reference>
<dbReference type="InterPro" id="IPR058031">
    <property type="entry name" value="AAA_lid_NorR"/>
</dbReference>
<sequence length="657" mass="73208">MMYTQSVKYVKDPLWAWKNFVERGIADAVLTRPEILESWQRCRKLGVNAYDGIGKDRLDQKELQQLILSNSQLVEVAKPFMHTVYQSVQGSGFMVVITDKEGRILHTCGDSGILDKAASTIRFIKGTNWSEQAVGTNAIGTALAMNKAIQISGSEHFCQSHHYWTCSGAPIHNSLGEIIGCFDISGPAEYVYLHTYGMVVAAVEAIENQLRKEEIQEEKNRAYELLSAATESVTEGLLAVDKEGRIIHINPVAQKILGLSKKIETGQLLKSILGPNEKFSEMAKQLLWKTDVEIVQDQGRDRIHCTCSARPFSKKDGSIAGVVFTLREINKVRRLVNMMVGATARFYCKDIIGESGVMKNALKLISVAANSKSNVLLTGESGTGKELFAQAIHNHSSRTEGPFVAVNCAALPRELIQSELFGYNEGAFTGAKRGGNPGKFELANEGTIFLDEIGDMPMELQVNLLRVLQERKVTRVGGEKVIPVNVRIIAATNKDLKRAVEEGRFREDLYYRLNVLSIQIPPLRERGKDIELLTIHLINIFSENLGKEIDGAEQEFFEAIRNYSWPGNVRELQNAVEYAMNVAEGEYLSVTDLPRSIHRQPNYLQEMGEVISLTEIERITVESTLTRFNGNITKTAKALGIGRNTLYDKLRKLGVRA</sequence>
<dbReference type="SUPFAM" id="SSF52540">
    <property type="entry name" value="P-loop containing nucleoside triphosphate hydrolases"/>
    <property type="match status" value="1"/>
</dbReference>
<dbReference type="InterPro" id="IPR009057">
    <property type="entry name" value="Homeodomain-like_sf"/>
</dbReference>
<dbReference type="Gene3D" id="1.10.8.60">
    <property type="match status" value="1"/>
</dbReference>
<dbReference type="Pfam" id="PF02954">
    <property type="entry name" value="HTH_8"/>
    <property type="match status" value="1"/>
</dbReference>
<keyword evidence="2" id="KW-0067">ATP-binding</keyword>
<dbReference type="Proteomes" id="UP001176021">
    <property type="component" value="Unassembled WGS sequence"/>
</dbReference>
<dbReference type="InterPro" id="IPR029016">
    <property type="entry name" value="GAF-like_dom_sf"/>
</dbReference>
<dbReference type="Pfam" id="PF00158">
    <property type="entry name" value="Sigma54_activat"/>
    <property type="match status" value="1"/>
</dbReference>
<keyword evidence="4" id="KW-0238">DNA-binding</keyword>
<dbReference type="InterPro" id="IPR003593">
    <property type="entry name" value="AAA+_ATPase"/>
</dbReference>
<dbReference type="CDD" id="cd00009">
    <property type="entry name" value="AAA"/>
    <property type="match status" value="1"/>
</dbReference>
<evidence type="ECO:0000259" key="7">
    <source>
        <dbReference type="PROSITE" id="PS50112"/>
    </source>
</evidence>
<proteinExistence type="predicted"/>
<dbReference type="PROSITE" id="PS50112">
    <property type="entry name" value="PAS"/>
    <property type="match status" value="1"/>
</dbReference>
<dbReference type="SUPFAM" id="SSF55781">
    <property type="entry name" value="GAF domain-like"/>
    <property type="match status" value="1"/>
</dbReference>
<dbReference type="InterPro" id="IPR002078">
    <property type="entry name" value="Sigma_54_int"/>
</dbReference>
<feature type="domain" description="PAS" evidence="7">
    <location>
        <begin position="222"/>
        <end position="278"/>
    </location>
</feature>
<dbReference type="Gene3D" id="3.40.50.300">
    <property type="entry name" value="P-loop containing nucleotide triphosphate hydrolases"/>
    <property type="match status" value="1"/>
</dbReference>
<dbReference type="Gene3D" id="3.30.450.20">
    <property type="entry name" value="PAS domain"/>
    <property type="match status" value="1"/>
</dbReference>
<dbReference type="NCBIfam" id="TIGR00229">
    <property type="entry name" value="sensory_box"/>
    <property type="match status" value="1"/>
</dbReference>
<dbReference type="PANTHER" id="PTHR32071:SF57">
    <property type="entry name" value="C4-DICARBOXYLATE TRANSPORT TRANSCRIPTIONAL REGULATORY PROTEIN DCTD"/>
    <property type="match status" value="1"/>
</dbReference>
<evidence type="ECO:0000313" key="9">
    <source>
        <dbReference type="Proteomes" id="UP001176021"/>
    </source>
</evidence>
<keyword evidence="5" id="KW-0804">Transcription</keyword>
<dbReference type="Pfam" id="PF25601">
    <property type="entry name" value="AAA_lid_14"/>
    <property type="match status" value="1"/>
</dbReference>
<organism evidence="8 9">
    <name type="scientific">Desulfosporosinus nitroreducens</name>
    <dbReference type="NCBI Taxonomy" id="2018668"/>
    <lineage>
        <taxon>Bacteria</taxon>
        <taxon>Bacillati</taxon>
        <taxon>Bacillota</taxon>
        <taxon>Clostridia</taxon>
        <taxon>Eubacteriales</taxon>
        <taxon>Desulfitobacteriaceae</taxon>
        <taxon>Desulfosporosinus</taxon>
    </lineage>
</organism>
<keyword evidence="3" id="KW-0805">Transcription regulation</keyword>
<evidence type="ECO:0000313" key="8">
    <source>
        <dbReference type="EMBL" id="MDO0822447.1"/>
    </source>
</evidence>
<dbReference type="SUPFAM" id="SSF46689">
    <property type="entry name" value="Homeodomain-like"/>
    <property type="match status" value="1"/>
</dbReference>
<dbReference type="PROSITE" id="PS00676">
    <property type="entry name" value="SIGMA54_INTERACT_2"/>
    <property type="match status" value="1"/>
</dbReference>
<dbReference type="SMART" id="SM00091">
    <property type="entry name" value="PAS"/>
    <property type="match status" value="1"/>
</dbReference>
<evidence type="ECO:0000256" key="2">
    <source>
        <dbReference type="ARBA" id="ARBA00022840"/>
    </source>
</evidence>
<dbReference type="SMART" id="SM00382">
    <property type="entry name" value="AAA"/>
    <property type="match status" value="1"/>
</dbReference>
<feature type="domain" description="Sigma-54 factor interaction" evidence="6">
    <location>
        <begin position="351"/>
        <end position="581"/>
    </location>
</feature>
<dbReference type="CDD" id="cd00130">
    <property type="entry name" value="PAS"/>
    <property type="match status" value="1"/>
</dbReference>
<dbReference type="Gene3D" id="1.10.10.60">
    <property type="entry name" value="Homeodomain-like"/>
    <property type="match status" value="1"/>
</dbReference>
<dbReference type="PANTHER" id="PTHR32071">
    <property type="entry name" value="TRANSCRIPTIONAL REGULATORY PROTEIN"/>
    <property type="match status" value="1"/>
</dbReference>
<accession>A0ABT8QM77</accession>
<dbReference type="PRINTS" id="PR01590">
    <property type="entry name" value="HTHFIS"/>
</dbReference>
<dbReference type="InterPro" id="IPR027417">
    <property type="entry name" value="P-loop_NTPase"/>
</dbReference>
<dbReference type="InterPro" id="IPR000014">
    <property type="entry name" value="PAS"/>
</dbReference>
<comment type="caution">
    <text evidence="8">The sequence shown here is derived from an EMBL/GenBank/DDBJ whole genome shotgun (WGS) entry which is preliminary data.</text>
</comment>